<proteinExistence type="predicted"/>
<dbReference type="Proteomes" id="UP000001477">
    <property type="component" value="Chromosome"/>
</dbReference>
<dbReference type="PaxDb" id="515619-EUBREC_3371"/>
<dbReference type="KEGG" id="ere:EUBREC_3371"/>
<sequence>MPRNSFIQMTKLHNVRGRIYYISSPKKQENLYAVYETTDRNFWTDLAKYNQAEF</sequence>
<gene>
    <name evidence="1" type="ordered locus">EUBREC_3371</name>
</gene>
<reference evidence="1 2" key="1">
    <citation type="journal article" date="2009" name="Proc. Natl. Acad. Sci. U.S.A.">
        <title>Characterizing a model human gut microbiota composed of members of its two dominant bacterial phyla.</title>
        <authorList>
            <person name="Mahowald M.A."/>
            <person name="Rey F.E."/>
            <person name="Seedorf H."/>
            <person name="Turnbaugh P.J."/>
            <person name="Fulton R.S."/>
            <person name="Wollam A."/>
            <person name="Shah N."/>
            <person name="Wang C."/>
            <person name="Magrini V."/>
            <person name="Wilson R.K."/>
            <person name="Cantarel B.L."/>
            <person name="Coutinho P.M."/>
            <person name="Henrissat B."/>
            <person name="Crock L.W."/>
            <person name="Russell A."/>
            <person name="Verberkmoes N.C."/>
            <person name="Hettich R.L."/>
            <person name="Gordon J.I."/>
        </authorList>
    </citation>
    <scope>NUCLEOTIDE SEQUENCE [LARGE SCALE GENOMIC DNA]</scope>
    <source>
        <strain evidence="2">ATCC 33656 / DSM 3377 / JCM 17463 / KCTC 5835 / LMG 30912 / VPI 0990</strain>
    </source>
</reference>
<name>C4ZDX1_AGARV</name>
<evidence type="ECO:0000313" key="2">
    <source>
        <dbReference type="Proteomes" id="UP000001477"/>
    </source>
</evidence>
<protein>
    <submittedName>
        <fullName evidence="1">Uncharacterized protein</fullName>
    </submittedName>
</protein>
<evidence type="ECO:0000313" key="1">
    <source>
        <dbReference type="EMBL" id="ACR77097.1"/>
    </source>
</evidence>
<dbReference type="AlphaFoldDB" id="C4ZDX1"/>
<dbReference type="STRING" id="515619.EUBREC_3371"/>
<dbReference type="EMBL" id="CP001107">
    <property type="protein sequence ID" value="ACR77097.1"/>
    <property type="molecule type" value="Genomic_DNA"/>
</dbReference>
<dbReference type="HOGENOM" id="CLU_3043522_0_0_9"/>
<organism evidence="1 2">
    <name type="scientific">Agathobacter rectalis (strain ATCC 33656 / DSM 3377 / JCM 17463 / KCTC 5835 / VPI 0990)</name>
    <name type="common">Eubacterium rectale</name>
    <dbReference type="NCBI Taxonomy" id="515619"/>
    <lineage>
        <taxon>Bacteria</taxon>
        <taxon>Bacillati</taxon>
        <taxon>Bacillota</taxon>
        <taxon>Clostridia</taxon>
        <taxon>Lachnospirales</taxon>
        <taxon>Lachnospiraceae</taxon>
        <taxon>Agathobacter</taxon>
    </lineage>
</organism>
<accession>C4ZDX1</accession>